<accession>A0ABP8E1A3</accession>
<evidence type="ECO:0000313" key="2">
    <source>
        <dbReference type="EMBL" id="GAA4265987.1"/>
    </source>
</evidence>
<reference evidence="3" key="1">
    <citation type="journal article" date="2019" name="Int. J. Syst. Evol. Microbiol.">
        <title>The Global Catalogue of Microorganisms (GCM) 10K type strain sequencing project: providing services to taxonomists for standard genome sequencing and annotation.</title>
        <authorList>
            <consortium name="The Broad Institute Genomics Platform"/>
            <consortium name="The Broad Institute Genome Sequencing Center for Infectious Disease"/>
            <person name="Wu L."/>
            <person name="Ma J."/>
        </authorList>
    </citation>
    <scope>NUCLEOTIDE SEQUENCE [LARGE SCALE GENOMIC DNA]</scope>
    <source>
        <strain evidence="3">JCM 17442</strain>
    </source>
</reference>
<feature type="domain" description="TniQ" evidence="1">
    <location>
        <begin position="11"/>
        <end position="102"/>
    </location>
</feature>
<evidence type="ECO:0000313" key="3">
    <source>
        <dbReference type="Proteomes" id="UP001501594"/>
    </source>
</evidence>
<dbReference type="EMBL" id="BAABAU010000001">
    <property type="protein sequence ID" value="GAA4265987.1"/>
    <property type="molecule type" value="Genomic_DNA"/>
</dbReference>
<name>A0ABP8E1A3_9MICO</name>
<protein>
    <recommendedName>
        <fullName evidence="1">TniQ domain-containing protein</fullName>
    </recommendedName>
</protein>
<evidence type="ECO:0000259" key="1">
    <source>
        <dbReference type="Pfam" id="PF06527"/>
    </source>
</evidence>
<keyword evidence="3" id="KW-1185">Reference proteome</keyword>
<dbReference type="Proteomes" id="UP001501594">
    <property type="component" value="Unassembled WGS sequence"/>
</dbReference>
<organism evidence="2 3">
    <name type="scientific">Frondihabitans peucedani</name>
    <dbReference type="NCBI Taxonomy" id="598626"/>
    <lineage>
        <taxon>Bacteria</taxon>
        <taxon>Bacillati</taxon>
        <taxon>Actinomycetota</taxon>
        <taxon>Actinomycetes</taxon>
        <taxon>Micrococcales</taxon>
        <taxon>Microbacteriaceae</taxon>
        <taxon>Frondihabitans</taxon>
    </lineage>
</organism>
<comment type="caution">
    <text evidence="2">The sequence shown here is derived from an EMBL/GenBank/DDBJ whole genome shotgun (WGS) entry which is preliminary data.</text>
</comment>
<proteinExistence type="predicted"/>
<gene>
    <name evidence="2" type="ORF">GCM10022256_15990</name>
</gene>
<dbReference type="Pfam" id="PF06527">
    <property type="entry name" value="TniQ"/>
    <property type="match status" value="1"/>
</dbReference>
<sequence length="617" mass="68492">MFRKGTPARQIKHAGNHLGEAAAQDVRLSLGWSKHQLASMTMKRFDGRILEFDKEFAINKSHLWARGTGTRYCPECLREKPGVFLAVWRLSWVFVCSRHRLILRDTCPACGRPIEDLDITDDAIIDPNRCRSLDEDATDGWPCNQLLSEAWTEIPVSADSPILQAQGAILDAIDTGTGIHLVNTLRANSMALLNADAFHVIAGLTGLDATELRSLYDAQDKVGTSPPPESLAMAAVSSAAWRLFYDPEAEVSHLIRFVTFCRPVKKNPKHGGYGPGSAALLLGYWPEVTHPMRGRILRAIDQDIPYTQRIVWGSAVPEQLENTWFVARRRGTRGLLAPTGRDGVNRSPFLPSLLWPTWAAPWSIGTPGEAAALQRALTDAVALSHRRRYAEVDATRAIDGLGRNLRPAMLGTKEQTTALIRQIGELALTLDLDGGQIRYDQRLGLPWDRLIVTPEWKILADLAGELPGSGPKLLNVRRYMYLRLTGLGLGDLPDDWQMSGAKVSVYNEFVLKMSAQLQHAIDDYLIAFLVAADRPEPVTWAPPRWRPDDSPLAPELDDVNLAVLHRMVTRGDVTLKRLSEAASRTENHVEWALATWPRDTGADIECFDWLEAGLALS</sequence>
<dbReference type="InterPro" id="IPR009492">
    <property type="entry name" value="TniQ"/>
</dbReference>